<gene>
    <name evidence="1" type="ORF">CERZMDRAFT_88443</name>
</gene>
<sequence length="121" mass="14167">MPSSKRVKGILKAAYKKFDKVIGINQPISTTCPTCHARWCSQNSRITLVEGAKLICVDCLDEMACKLHDEQKWLYRAKDWSEYFYYTKVKMPRSRKFALEDLYRQVELGMLGREPTDTAWH</sequence>
<name>A0A6A6F2R3_9PEZI</name>
<keyword evidence="2" id="KW-1185">Reference proteome</keyword>
<evidence type="ECO:0000313" key="2">
    <source>
        <dbReference type="Proteomes" id="UP000799539"/>
    </source>
</evidence>
<proteinExistence type="predicted"/>
<dbReference type="EMBL" id="ML992702">
    <property type="protein sequence ID" value="KAF2207604.1"/>
    <property type="molecule type" value="Genomic_DNA"/>
</dbReference>
<organism evidence="1 2">
    <name type="scientific">Cercospora zeae-maydis SCOH1-5</name>
    <dbReference type="NCBI Taxonomy" id="717836"/>
    <lineage>
        <taxon>Eukaryota</taxon>
        <taxon>Fungi</taxon>
        <taxon>Dikarya</taxon>
        <taxon>Ascomycota</taxon>
        <taxon>Pezizomycotina</taxon>
        <taxon>Dothideomycetes</taxon>
        <taxon>Dothideomycetidae</taxon>
        <taxon>Mycosphaerellales</taxon>
        <taxon>Mycosphaerellaceae</taxon>
        <taxon>Cercospora</taxon>
    </lineage>
</organism>
<dbReference type="AlphaFoldDB" id="A0A6A6F2R3"/>
<dbReference type="Proteomes" id="UP000799539">
    <property type="component" value="Unassembled WGS sequence"/>
</dbReference>
<protein>
    <submittedName>
        <fullName evidence="1">Uncharacterized protein</fullName>
    </submittedName>
</protein>
<reference evidence="1" key="1">
    <citation type="journal article" date="2020" name="Stud. Mycol.">
        <title>101 Dothideomycetes genomes: a test case for predicting lifestyles and emergence of pathogens.</title>
        <authorList>
            <person name="Haridas S."/>
            <person name="Albert R."/>
            <person name="Binder M."/>
            <person name="Bloem J."/>
            <person name="Labutti K."/>
            <person name="Salamov A."/>
            <person name="Andreopoulos B."/>
            <person name="Baker S."/>
            <person name="Barry K."/>
            <person name="Bills G."/>
            <person name="Bluhm B."/>
            <person name="Cannon C."/>
            <person name="Castanera R."/>
            <person name="Culley D."/>
            <person name="Daum C."/>
            <person name="Ezra D."/>
            <person name="Gonzalez J."/>
            <person name="Henrissat B."/>
            <person name="Kuo A."/>
            <person name="Liang C."/>
            <person name="Lipzen A."/>
            <person name="Lutzoni F."/>
            <person name="Magnuson J."/>
            <person name="Mondo S."/>
            <person name="Nolan M."/>
            <person name="Ohm R."/>
            <person name="Pangilinan J."/>
            <person name="Park H.-J."/>
            <person name="Ramirez L."/>
            <person name="Alfaro M."/>
            <person name="Sun H."/>
            <person name="Tritt A."/>
            <person name="Yoshinaga Y."/>
            <person name="Zwiers L.-H."/>
            <person name="Turgeon B."/>
            <person name="Goodwin S."/>
            <person name="Spatafora J."/>
            <person name="Crous P."/>
            <person name="Grigoriev I."/>
        </authorList>
    </citation>
    <scope>NUCLEOTIDE SEQUENCE</scope>
    <source>
        <strain evidence="1">SCOH1-5</strain>
    </source>
</reference>
<evidence type="ECO:0000313" key="1">
    <source>
        <dbReference type="EMBL" id="KAF2207604.1"/>
    </source>
</evidence>
<dbReference type="OrthoDB" id="3622156at2759"/>
<accession>A0A6A6F2R3</accession>